<sequence length="629" mass="66795">MPANAHQCLANSLLKPRSTRSATAAAKAQQEANEEEPVEPVKTPRASAVKKIKKDKRTSTVRDAEDKAAAVTAAKKLTLTAKLLKESGAGVALPPRSAGTGVQLGSATPRIVSDRARRPKSDDEEYSADEEDPDDDAVAKDGDDSGDKEEPAPVVDKGKGKARDLHNLGAESDKELDVDVEEEKDDEDADEDANEDANEKDVDSENMGTGDDSELAAVGEDTAMDEDLMVTPRKPAATPRKSTTSKRNPSQSPVGHRHAAKAQRCTSTHTSASSAPEGSPSPLSDHLEDLQGALRTTGGFAHGKAFGTALNMADFVRHDDIPIFQSHSSGKVILYSTLTRTDTPHSATIPRFPTLAPILKAISRKYPTVTTSLISIWDGESWEVVGPYLLALEEDGDVSWPDNFKLALLLKPAASSSNVFFAPSLGSSHSGGSVPPSGSSMAPSSIAPSASISFVGVSNAGGLPPAPAYLTAAYLAKPNLIPFTQLLEVPPSLVSNTKPNVTLISAFDHWCATSDAPDCLRAVYNVYNTKVPRLPPLPAFPSVKDARAVYVNTTSFSNYSKLFPFAIQHPAVLSYLQGDVPSGSAEYAALWGALKPGLKTLGIVMKKLMDEKEKEEKKAKKKAGLSKLK</sequence>
<keyword evidence="1" id="KW-0175">Coiled coil</keyword>
<feature type="coiled-coil region" evidence="1">
    <location>
        <begin position="598"/>
        <end position="625"/>
    </location>
</feature>
<dbReference type="EMBL" id="MU154826">
    <property type="protein sequence ID" value="KAF9487067.1"/>
    <property type="molecule type" value="Genomic_DNA"/>
</dbReference>
<dbReference type="Proteomes" id="UP000807025">
    <property type="component" value="Unassembled WGS sequence"/>
</dbReference>
<evidence type="ECO:0000313" key="4">
    <source>
        <dbReference type="Proteomes" id="UP000807025"/>
    </source>
</evidence>
<feature type="region of interest" description="Disordered" evidence="2">
    <location>
        <begin position="86"/>
        <end position="287"/>
    </location>
</feature>
<evidence type="ECO:0000256" key="2">
    <source>
        <dbReference type="SAM" id="MobiDB-lite"/>
    </source>
</evidence>
<keyword evidence="4" id="KW-1185">Reference proteome</keyword>
<protein>
    <submittedName>
        <fullName evidence="3">Uncharacterized protein</fullName>
    </submittedName>
</protein>
<evidence type="ECO:0000313" key="3">
    <source>
        <dbReference type="EMBL" id="KAF9487067.1"/>
    </source>
</evidence>
<proteinExistence type="predicted"/>
<feature type="compositionally biased region" description="Basic and acidic residues" evidence="2">
    <location>
        <begin position="57"/>
        <end position="68"/>
    </location>
</feature>
<feature type="compositionally biased region" description="Basic and acidic residues" evidence="2">
    <location>
        <begin position="112"/>
        <end position="121"/>
    </location>
</feature>
<feature type="compositionally biased region" description="Polar residues" evidence="2">
    <location>
        <begin position="240"/>
        <end position="253"/>
    </location>
</feature>
<dbReference type="OrthoDB" id="3070904at2759"/>
<evidence type="ECO:0000256" key="1">
    <source>
        <dbReference type="SAM" id="Coils"/>
    </source>
</evidence>
<comment type="caution">
    <text evidence="3">The sequence shown here is derived from an EMBL/GenBank/DDBJ whole genome shotgun (WGS) entry which is preliminary data.</text>
</comment>
<feature type="compositionally biased region" description="Low complexity" evidence="2">
    <location>
        <begin position="271"/>
        <end position="284"/>
    </location>
</feature>
<organism evidence="3 4">
    <name type="scientific">Pleurotus eryngii</name>
    <name type="common">Boletus of the steppes</name>
    <dbReference type="NCBI Taxonomy" id="5323"/>
    <lineage>
        <taxon>Eukaryota</taxon>
        <taxon>Fungi</taxon>
        <taxon>Dikarya</taxon>
        <taxon>Basidiomycota</taxon>
        <taxon>Agaricomycotina</taxon>
        <taxon>Agaricomycetes</taxon>
        <taxon>Agaricomycetidae</taxon>
        <taxon>Agaricales</taxon>
        <taxon>Pleurotineae</taxon>
        <taxon>Pleurotaceae</taxon>
        <taxon>Pleurotus</taxon>
    </lineage>
</organism>
<reference evidence="3" key="1">
    <citation type="submission" date="2020-11" db="EMBL/GenBank/DDBJ databases">
        <authorList>
            <consortium name="DOE Joint Genome Institute"/>
            <person name="Ahrendt S."/>
            <person name="Riley R."/>
            <person name="Andreopoulos W."/>
            <person name="Labutti K."/>
            <person name="Pangilinan J."/>
            <person name="Ruiz-Duenas F.J."/>
            <person name="Barrasa J.M."/>
            <person name="Sanchez-Garcia M."/>
            <person name="Camarero S."/>
            <person name="Miyauchi S."/>
            <person name="Serrano A."/>
            <person name="Linde D."/>
            <person name="Babiker R."/>
            <person name="Drula E."/>
            <person name="Ayuso-Fernandez I."/>
            <person name="Pacheco R."/>
            <person name="Padilla G."/>
            <person name="Ferreira P."/>
            <person name="Barriuso J."/>
            <person name="Kellner H."/>
            <person name="Castanera R."/>
            <person name="Alfaro M."/>
            <person name="Ramirez L."/>
            <person name="Pisabarro A.G."/>
            <person name="Kuo A."/>
            <person name="Tritt A."/>
            <person name="Lipzen A."/>
            <person name="He G."/>
            <person name="Yan M."/>
            <person name="Ng V."/>
            <person name="Cullen D."/>
            <person name="Martin F."/>
            <person name="Rosso M.-N."/>
            <person name="Henrissat B."/>
            <person name="Hibbett D."/>
            <person name="Martinez A.T."/>
            <person name="Grigoriev I.V."/>
        </authorList>
    </citation>
    <scope>NUCLEOTIDE SEQUENCE</scope>
    <source>
        <strain evidence="3">ATCC 90797</strain>
    </source>
</reference>
<feature type="compositionally biased region" description="Acidic residues" evidence="2">
    <location>
        <begin position="178"/>
        <end position="196"/>
    </location>
</feature>
<feature type="compositionally biased region" description="Basic and acidic residues" evidence="2">
    <location>
        <begin position="137"/>
        <end position="177"/>
    </location>
</feature>
<gene>
    <name evidence="3" type="ORF">BDN71DRAFT_1514329</name>
</gene>
<feature type="compositionally biased region" description="Acidic residues" evidence="2">
    <location>
        <begin position="122"/>
        <end position="136"/>
    </location>
</feature>
<accession>A0A9P5ZGL6</accession>
<feature type="compositionally biased region" description="Low complexity" evidence="2">
    <location>
        <begin position="15"/>
        <end position="31"/>
    </location>
</feature>
<dbReference type="AlphaFoldDB" id="A0A9P5ZGL6"/>
<feature type="region of interest" description="Disordered" evidence="2">
    <location>
        <begin position="1"/>
        <end position="68"/>
    </location>
</feature>
<name>A0A9P5ZGL6_PLEER</name>